<dbReference type="AlphaFoldDB" id="U9T9U8"/>
<organism evidence="1">
    <name type="scientific">Rhizophagus irregularis (strain DAOM 181602 / DAOM 197198 / MUCL 43194)</name>
    <name type="common">Arbuscular mycorrhizal fungus</name>
    <name type="synonym">Glomus intraradices</name>
    <dbReference type="NCBI Taxonomy" id="747089"/>
    <lineage>
        <taxon>Eukaryota</taxon>
        <taxon>Fungi</taxon>
        <taxon>Fungi incertae sedis</taxon>
        <taxon>Mucoromycota</taxon>
        <taxon>Glomeromycotina</taxon>
        <taxon>Glomeromycetes</taxon>
        <taxon>Glomerales</taxon>
        <taxon>Glomeraceae</taxon>
        <taxon>Rhizophagus</taxon>
    </lineage>
</organism>
<sequence length="101" mass="11604">MVPIGRNQSEEQHSLPLRLLIVLAVWPFSCWQKILWPRANPNTALRPPNNFVTTLYFCLLFDLSGSEGNWDVISNFRRVESDVTKYFICEVCGFGALISQK</sequence>
<gene>
    <name evidence="1" type="ORF">GLOINDRAFT_8819</name>
</gene>
<dbReference type="EMBL" id="KI297439">
    <property type="protein sequence ID" value="ESA00121.1"/>
    <property type="molecule type" value="Genomic_DNA"/>
</dbReference>
<accession>U9T9U8</accession>
<proteinExistence type="predicted"/>
<name>U9T9U8_RHIID</name>
<dbReference type="HOGENOM" id="CLU_2293183_0_0_1"/>
<evidence type="ECO:0000313" key="1">
    <source>
        <dbReference type="EMBL" id="ESA00121.1"/>
    </source>
</evidence>
<protein>
    <submittedName>
        <fullName evidence="1">Uncharacterized protein</fullName>
    </submittedName>
</protein>
<reference evidence="1" key="1">
    <citation type="submission" date="2013-07" db="EMBL/GenBank/DDBJ databases">
        <title>The genome of an arbuscular mycorrhizal fungus provides insights into the evolution of the oldest plant symbiosis.</title>
        <authorList>
            <consortium name="DOE Joint Genome Institute"/>
            <person name="Tisserant E."/>
            <person name="Malbreil M."/>
            <person name="Kuo A."/>
            <person name="Kohler A."/>
            <person name="Symeonidi A."/>
            <person name="Balestrini R."/>
            <person name="Charron P."/>
            <person name="Duensing N."/>
            <person name="Frei-dit-Frey N."/>
            <person name="Gianinazzi-Pearson V."/>
            <person name="Gilbert B."/>
            <person name="Handa Y."/>
            <person name="Hijri M."/>
            <person name="Kaul R."/>
            <person name="Kawaguchi M."/>
            <person name="Krajinski F."/>
            <person name="Lammers P."/>
            <person name="Lapierre D."/>
            <person name="Masclaux F.G."/>
            <person name="Murat C."/>
            <person name="Morin E."/>
            <person name="Ndikumana S."/>
            <person name="Pagni M."/>
            <person name="Petitpierre D."/>
            <person name="Requena N."/>
            <person name="Rosikiewicz P."/>
            <person name="Riley R."/>
            <person name="Saito K."/>
            <person name="San Clemente H."/>
            <person name="Shapiro H."/>
            <person name="van Tuinen D."/>
            <person name="Becard G."/>
            <person name="Bonfante P."/>
            <person name="Paszkowski U."/>
            <person name="Shachar-Hill Y."/>
            <person name="Young J.P."/>
            <person name="Sanders I.R."/>
            <person name="Henrissat B."/>
            <person name="Rensing S.A."/>
            <person name="Grigoriev I.V."/>
            <person name="Corradi N."/>
            <person name="Roux C."/>
            <person name="Martin F."/>
        </authorList>
    </citation>
    <scope>NUCLEOTIDE SEQUENCE</scope>
    <source>
        <strain evidence="1">DAOM 197198</strain>
    </source>
</reference>